<keyword evidence="12" id="KW-1185">Reference proteome</keyword>
<feature type="region of interest" description="Disordered" evidence="9">
    <location>
        <begin position="1"/>
        <end position="30"/>
    </location>
</feature>
<evidence type="ECO:0000256" key="7">
    <source>
        <dbReference type="ARBA" id="ARBA00047899"/>
    </source>
</evidence>
<evidence type="ECO:0000313" key="12">
    <source>
        <dbReference type="Proteomes" id="UP001222325"/>
    </source>
</evidence>
<keyword evidence="5" id="KW-0418">Kinase</keyword>
<dbReference type="InterPro" id="IPR001772">
    <property type="entry name" value="KA1_dom"/>
</dbReference>
<protein>
    <recommendedName>
        <fullName evidence="1">non-specific serine/threonine protein kinase</fullName>
        <ecNumber evidence="1">2.7.11.1</ecNumber>
    </recommendedName>
</protein>
<sequence length="208" mass="23013">MQWFRKGRRSINVSGGLSPNTAHQAAASSVEVASIPHTPVPPTQPSPSPFLVTPGTQEHRQRTTSAVSITSLFRRSAGVAGPSSGSRAAIRVHHGAVDHEMITAGRPTEVMQHMKDVLAGMGVDVQFEGDFKYRCIRPARHRDRRAEGVDTNGVCLLYGDLLVDIGDEVRFSVELTRLDRLKDMYSLDVRRLKGNLKSYKFLYDSLRT</sequence>
<keyword evidence="4" id="KW-0547">Nucleotide-binding</keyword>
<dbReference type="EC" id="2.7.11.1" evidence="1"/>
<evidence type="ECO:0000256" key="6">
    <source>
        <dbReference type="ARBA" id="ARBA00022840"/>
    </source>
</evidence>
<comment type="catalytic activity">
    <reaction evidence="7">
        <text>L-threonyl-[protein] + ATP = O-phospho-L-threonyl-[protein] + ADP + H(+)</text>
        <dbReference type="Rhea" id="RHEA:46608"/>
        <dbReference type="Rhea" id="RHEA-COMP:11060"/>
        <dbReference type="Rhea" id="RHEA-COMP:11605"/>
        <dbReference type="ChEBI" id="CHEBI:15378"/>
        <dbReference type="ChEBI" id="CHEBI:30013"/>
        <dbReference type="ChEBI" id="CHEBI:30616"/>
        <dbReference type="ChEBI" id="CHEBI:61977"/>
        <dbReference type="ChEBI" id="CHEBI:456216"/>
        <dbReference type="EC" id="2.7.11.1"/>
    </reaction>
</comment>
<evidence type="ECO:0000256" key="3">
    <source>
        <dbReference type="ARBA" id="ARBA00022679"/>
    </source>
</evidence>
<dbReference type="Gene3D" id="3.30.310.80">
    <property type="entry name" value="Kinase associated domain 1, KA1"/>
    <property type="match status" value="1"/>
</dbReference>
<dbReference type="EMBL" id="JARJCN010000006">
    <property type="protein sequence ID" value="KAJ7100116.1"/>
    <property type="molecule type" value="Genomic_DNA"/>
</dbReference>
<proteinExistence type="predicted"/>
<evidence type="ECO:0000256" key="9">
    <source>
        <dbReference type="SAM" id="MobiDB-lite"/>
    </source>
</evidence>
<dbReference type="GO" id="GO:0005524">
    <property type="term" value="F:ATP binding"/>
    <property type="evidence" value="ECO:0007669"/>
    <property type="project" value="UniProtKB-KW"/>
</dbReference>
<dbReference type="Pfam" id="PF02149">
    <property type="entry name" value="KA1"/>
    <property type="match status" value="1"/>
</dbReference>
<evidence type="ECO:0000256" key="1">
    <source>
        <dbReference type="ARBA" id="ARBA00012513"/>
    </source>
</evidence>
<evidence type="ECO:0000256" key="4">
    <source>
        <dbReference type="ARBA" id="ARBA00022741"/>
    </source>
</evidence>
<evidence type="ECO:0000256" key="2">
    <source>
        <dbReference type="ARBA" id="ARBA00022527"/>
    </source>
</evidence>
<dbReference type="Proteomes" id="UP001222325">
    <property type="component" value="Unassembled WGS sequence"/>
</dbReference>
<comment type="catalytic activity">
    <reaction evidence="8">
        <text>L-seryl-[protein] + ATP = O-phospho-L-seryl-[protein] + ADP + H(+)</text>
        <dbReference type="Rhea" id="RHEA:17989"/>
        <dbReference type="Rhea" id="RHEA-COMP:9863"/>
        <dbReference type="Rhea" id="RHEA-COMP:11604"/>
        <dbReference type="ChEBI" id="CHEBI:15378"/>
        <dbReference type="ChEBI" id="CHEBI:29999"/>
        <dbReference type="ChEBI" id="CHEBI:30616"/>
        <dbReference type="ChEBI" id="CHEBI:83421"/>
        <dbReference type="ChEBI" id="CHEBI:456216"/>
        <dbReference type="EC" id="2.7.11.1"/>
    </reaction>
</comment>
<comment type="caution">
    <text evidence="11">The sequence shown here is derived from an EMBL/GenBank/DDBJ whole genome shotgun (WGS) entry which is preliminary data.</text>
</comment>
<dbReference type="InterPro" id="IPR028375">
    <property type="entry name" value="KA1/Ssp2_C"/>
</dbReference>
<dbReference type="GO" id="GO:0004674">
    <property type="term" value="F:protein serine/threonine kinase activity"/>
    <property type="evidence" value="ECO:0007669"/>
    <property type="project" value="UniProtKB-KW"/>
</dbReference>
<gene>
    <name evidence="11" type="ORF">B0H15DRAFT_770522</name>
</gene>
<accession>A0AAD6UG32</accession>
<dbReference type="PROSITE" id="PS50032">
    <property type="entry name" value="KA1"/>
    <property type="match status" value="1"/>
</dbReference>
<feature type="compositionally biased region" description="Polar residues" evidence="9">
    <location>
        <begin position="11"/>
        <end position="27"/>
    </location>
</feature>
<dbReference type="AlphaFoldDB" id="A0AAD6UG32"/>
<name>A0AAD6UG32_9AGAR</name>
<keyword evidence="3" id="KW-0808">Transferase</keyword>
<keyword evidence="6" id="KW-0067">ATP-binding</keyword>
<evidence type="ECO:0000259" key="10">
    <source>
        <dbReference type="PROSITE" id="PS50032"/>
    </source>
</evidence>
<organism evidence="11 12">
    <name type="scientific">Mycena belliarum</name>
    <dbReference type="NCBI Taxonomy" id="1033014"/>
    <lineage>
        <taxon>Eukaryota</taxon>
        <taxon>Fungi</taxon>
        <taxon>Dikarya</taxon>
        <taxon>Basidiomycota</taxon>
        <taxon>Agaricomycotina</taxon>
        <taxon>Agaricomycetes</taxon>
        <taxon>Agaricomycetidae</taxon>
        <taxon>Agaricales</taxon>
        <taxon>Marasmiineae</taxon>
        <taxon>Mycenaceae</taxon>
        <taxon>Mycena</taxon>
    </lineage>
</organism>
<feature type="domain" description="KA1" evidence="10">
    <location>
        <begin position="162"/>
        <end position="208"/>
    </location>
</feature>
<reference evidence="11" key="1">
    <citation type="submission" date="2023-03" db="EMBL/GenBank/DDBJ databases">
        <title>Massive genome expansion in bonnet fungi (Mycena s.s.) driven by repeated elements and novel gene families across ecological guilds.</title>
        <authorList>
            <consortium name="Lawrence Berkeley National Laboratory"/>
            <person name="Harder C.B."/>
            <person name="Miyauchi S."/>
            <person name="Viragh M."/>
            <person name="Kuo A."/>
            <person name="Thoen E."/>
            <person name="Andreopoulos B."/>
            <person name="Lu D."/>
            <person name="Skrede I."/>
            <person name="Drula E."/>
            <person name="Henrissat B."/>
            <person name="Morin E."/>
            <person name="Kohler A."/>
            <person name="Barry K."/>
            <person name="LaButti K."/>
            <person name="Morin E."/>
            <person name="Salamov A."/>
            <person name="Lipzen A."/>
            <person name="Mereny Z."/>
            <person name="Hegedus B."/>
            <person name="Baldrian P."/>
            <person name="Stursova M."/>
            <person name="Weitz H."/>
            <person name="Taylor A."/>
            <person name="Grigoriev I.V."/>
            <person name="Nagy L.G."/>
            <person name="Martin F."/>
            <person name="Kauserud H."/>
        </authorList>
    </citation>
    <scope>NUCLEOTIDE SEQUENCE</scope>
    <source>
        <strain evidence="11">CBHHK173m</strain>
    </source>
</reference>
<evidence type="ECO:0000313" key="11">
    <source>
        <dbReference type="EMBL" id="KAJ7100116.1"/>
    </source>
</evidence>
<evidence type="ECO:0000256" key="8">
    <source>
        <dbReference type="ARBA" id="ARBA00048679"/>
    </source>
</evidence>
<evidence type="ECO:0000256" key="5">
    <source>
        <dbReference type="ARBA" id="ARBA00022777"/>
    </source>
</evidence>
<keyword evidence="2" id="KW-0723">Serine/threonine-protein kinase</keyword>
<dbReference type="SUPFAM" id="SSF103243">
    <property type="entry name" value="KA1-like"/>
    <property type="match status" value="1"/>
</dbReference>